<dbReference type="Pfam" id="PF03702">
    <property type="entry name" value="AnmK"/>
    <property type="match status" value="1"/>
</dbReference>
<comment type="catalytic activity">
    <reaction evidence="2">
        <text>1,6-anhydro-N-acetyl-beta-muramate + ATP + H2O = N-acetyl-D-muramate 6-phosphate + ADP + H(+)</text>
        <dbReference type="Rhea" id="RHEA:24952"/>
        <dbReference type="ChEBI" id="CHEBI:15377"/>
        <dbReference type="ChEBI" id="CHEBI:15378"/>
        <dbReference type="ChEBI" id="CHEBI:30616"/>
        <dbReference type="ChEBI" id="CHEBI:58690"/>
        <dbReference type="ChEBI" id="CHEBI:58722"/>
        <dbReference type="ChEBI" id="CHEBI:456216"/>
        <dbReference type="EC" id="2.7.1.170"/>
    </reaction>
</comment>
<comment type="caution">
    <text evidence="3">The sequence shown here is derived from an EMBL/GenBank/DDBJ whole genome shotgun (WGS) entry which is preliminary data.</text>
</comment>
<dbReference type="GO" id="GO:0016773">
    <property type="term" value="F:phosphotransferase activity, alcohol group as acceptor"/>
    <property type="evidence" value="ECO:0007669"/>
    <property type="project" value="UniProtKB-UniRule"/>
</dbReference>
<organism evidence="3">
    <name type="scientific">Boseongicola sp. SB0664_bin_43</name>
    <dbReference type="NCBI Taxonomy" id="2604844"/>
    <lineage>
        <taxon>Bacteria</taxon>
        <taxon>Pseudomonadati</taxon>
        <taxon>Pseudomonadota</taxon>
        <taxon>Alphaproteobacteria</taxon>
        <taxon>Rhodobacterales</taxon>
        <taxon>Paracoccaceae</taxon>
        <taxon>Boseongicola</taxon>
    </lineage>
</organism>
<dbReference type="AlphaFoldDB" id="A0A6B0Y1U7"/>
<dbReference type="HAMAP" id="MF_01270">
    <property type="entry name" value="AnhMurNAc_kinase"/>
    <property type="match status" value="1"/>
</dbReference>
<dbReference type="GO" id="GO:0097175">
    <property type="term" value="P:1,6-anhydro-N-acetyl-beta-muramic acid catabolic process"/>
    <property type="evidence" value="ECO:0007669"/>
    <property type="project" value="UniProtKB-UniRule"/>
</dbReference>
<dbReference type="GO" id="GO:0009254">
    <property type="term" value="P:peptidoglycan turnover"/>
    <property type="evidence" value="ECO:0007669"/>
    <property type="project" value="UniProtKB-UniRule"/>
</dbReference>
<gene>
    <name evidence="2" type="primary">anmK</name>
    <name evidence="3" type="ORF">F4Y60_06815</name>
</gene>
<keyword evidence="2" id="KW-0067">ATP-binding</keyword>
<accession>A0A6B0Y1U7</accession>
<dbReference type="EC" id="2.7.1.170" evidence="2"/>
<dbReference type="PANTHER" id="PTHR30605:SF0">
    <property type="entry name" value="ANHYDRO-N-ACETYLMURAMIC ACID KINASE"/>
    <property type="match status" value="1"/>
</dbReference>
<evidence type="ECO:0000313" key="3">
    <source>
        <dbReference type="EMBL" id="MXY33789.1"/>
    </source>
</evidence>
<dbReference type="InterPro" id="IPR005338">
    <property type="entry name" value="Anhydro_N_Ac-Mur_kinase"/>
</dbReference>
<keyword evidence="1 2" id="KW-0119">Carbohydrate metabolism</keyword>
<sequence>MADGGALWVAGTMSGTSLDGVDAAMIRTDGIHVLEFGRTGYRPYSQAEQEILRSALGQEFGREVDAAAKVVEAAHVEVLSAFEDAELVGFHGQTTLHRPDEGRTCQVGDGDSLAHALGVPVAWDFRSEDMRHGGQGAPLAPFYHFALARMLGVSGPVAFLNIGGIANLTWLDTSREGPESPGACLAFDTGPGNAPINDLCQVRLNVPMDQDGRLTSAGTVDADIVKRLVEHQEHFSRKPPKSLDRNAFSGWIAEVGACAPADAAATLAASAAQAVALGVAHCPQAPSQLLVSGGGRRNRGLMDLVAAALDIPVVPVDEVGMDGDMLEAQAFAYLAARVCMKLPTSAPGTTGAARPVCGGTVSEP</sequence>
<dbReference type="PANTHER" id="PTHR30605">
    <property type="entry name" value="ANHYDRO-N-ACETYLMURAMIC ACID KINASE"/>
    <property type="match status" value="1"/>
</dbReference>
<dbReference type="SUPFAM" id="SSF53067">
    <property type="entry name" value="Actin-like ATPase domain"/>
    <property type="match status" value="1"/>
</dbReference>
<dbReference type="UniPathway" id="UPA00544"/>
<name>A0A6B0Y1U7_9RHOB</name>
<protein>
    <recommendedName>
        <fullName evidence="2">Anhydro-N-acetylmuramic acid kinase</fullName>
        <ecNumber evidence="2">2.7.1.170</ecNumber>
    </recommendedName>
    <alternativeName>
        <fullName evidence="2">AnhMurNAc kinase</fullName>
    </alternativeName>
</protein>
<reference evidence="3" key="1">
    <citation type="submission" date="2019-09" db="EMBL/GenBank/DDBJ databases">
        <title>Characterisation of the sponge microbiome using genome-centric metagenomics.</title>
        <authorList>
            <person name="Engelberts J.P."/>
            <person name="Robbins S.J."/>
            <person name="De Goeij J.M."/>
            <person name="Aranda M."/>
            <person name="Bell S.C."/>
            <person name="Webster N.S."/>
        </authorList>
    </citation>
    <scope>NUCLEOTIDE SEQUENCE</scope>
    <source>
        <strain evidence="3">SB0664_bin_43</strain>
    </source>
</reference>
<dbReference type="EMBL" id="VXRY01000272">
    <property type="protein sequence ID" value="MXY33789.1"/>
    <property type="molecule type" value="Genomic_DNA"/>
</dbReference>
<comment type="similarity">
    <text evidence="2">Belongs to the anhydro-N-acetylmuramic acid kinase family.</text>
</comment>
<dbReference type="NCBIfam" id="NF007141">
    <property type="entry name" value="PRK09585.1-5"/>
    <property type="match status" value="1"/>
</dbReference>
<dbReference type="Gene3D" id="3.30.420.40">
    <property type="match status" value="2"/>
</dbReference>
<keyword evidence="2" id="KW-0547">Nucleotide-binding</keyword>
<proteinExistence type="inferred from homology"/>
<keyword evidence="2 3" id="KW-0808">Transferase</keyword>
<feature type="binding site" evidence="2">
    <location>
        <begin position="15"/>
        <end position="22"/>
    </location>
    <ligand>
        <name>ATP</name>
        <dbReference type="ChEBI" id="CHEBI:30616"/>
    </ligand>
</feature>
<dbReference type="GO" id="GO:0006040">
    <property type="term" value="P:amino sugar metabolic process"/>
    <property type="evidence" value="ECO:0007669"/>
    <property type="project" value="InterPro"/>
</dbReference>
<keyword evidence="2 3" id="KW-0418">Kinase</keyword>
<dbReference type="GO" id="GO:0016301">
    <property type="term" value="F:kinase activity"/>
    <property type="evidence" value="ECO:0007669"/>
    <property type="project" value="UniProtKB-KW"/>
</dbReference>
<evidence type="ECO:0000256" key="1">
    <source>
        <dbReference type="ARBA" id="ARBA00023277"/>
    </source>
</evidence>
<evidence type="ECO:0000256" key="2">
    <source>
        <dbReference type="HAMAP-Rule" id="MF_01270"/>
    </source>
</evidence>
<comment type="pathway">
    <text evidence="2">Amino-sugar metabolism; 1,6-anhydro-N-acetylmuramate degradation.</text>
</comment>
<comment type="function">
    <text evidence="2">Catalyzes the specific phosphorylation of 1,6-anhydro-N-acetylmuramic acid (anhMurNAc) with the simultaneous cleavage of the 1,6-anhydro ring, generating MurNAc-6-P. Is required for the utilization of anhMurNAc either imported from the medium or derived from its own cell wall murein, and thus plays a role in cell wall recycling.</text>
</comment>
<dbReference type="InterPro" id="IPR043129">
    <property type="entry name" value="ATPase_NBD"/>
</dbReference>
<dbReference type="GO" id="GO:0005524">
    <property type="term" value="F:ATP binding"/>
    <property type="evidence" value="ECO:0007669"/>
    <property type="project" value="UniProtKB-UniRule"/>
</dbReference>
<dbReference type="UniPathway" id="UPA00343"/>
<comment type="pathway">
    <text evidence="2">Cell wall biogenesis; peptidoglycan recycling.</text>
</comment>